<dbReference type="Proteomes" id="UP000008495">
    <property type="component" value="Unassembled WGS sequence"/>
</dbReference>
<comment type="caution">
    <text evidence="2">The sequence shown here is derived from an EMBL/GenBank/DDBJ whole genome shotgun (WGS) entry which is preliminary data.</text>
</comment>
<dbReference type="eggNOG" id="ENOG50327PI">
    <property type="taxonomic scope" value="Bacteria"/>
</dbReference>
<gene>
    <name evidence="2" type="ORF">AUCHE_16_00420</name>
</gene>
<evidence type="ECO:0000256" key="1">
    <source>
        <dbReference type="SAM" id="MobiDB-lite"/>
    </source>
</evidence>
<dbReference type="EMBL" id="BAGZ01000016">
    <property type="protein sequence ID" value="GAB78625.1"/>
    <property type="molecule type" value="Genomic_DNA"/>
</dbReference>
<sequence length="260" mass="27853">MAFGNFLSKFGGGPEAAEPEETMPAAPTRDDLYASLDRVAAMVSGDAVPSCVTARVERVLGVVHDTIPRLDQIRGSSDAYSVVATATDYLPEALNGYLRLPRRFADSRPVDAGRTSLMVLVDQLDLLAVTMDQVFDAVCRDDATALVAHGRFLAEKFGHGSSGGSLDTRGELAVPQMPEMAVDSSAPSPQNEREPYVGEHAVEAGPRPVAEEAPPRQAPAPPRQMAPRRWPPEQPAPRAYPSSRGSDTDEPPRLAPPSWS</sequence>
<feature type="region of interest" description="Disordered" evidence="1">
    <location>
        <begin position="179"/>
        <end position="260"/>
    </location>
</feature>
<accession>K6VTG6</accession>
<name>K6VTG6_9MICO</name>
<reference evidence="2 3" key="1">
    <citation type="submission" date="2012-08" db="EMBL/GenBank/DDBJ databases">
        <title>Whole genome shotgun sequence of Austwickia chelonae NBRC 105200.</title>
        <authorList>
            <person name="Yoshida I."/>
            <person name="Hosoyama A."/>
            <person name="Tsuchikane K."/>
            <person name="Katsumata H."/>
            <person name="Ando Y."/>
            <person name="Ohji S."/>
            <person name="Hamada M."/>
            <person name="Tamura T."/>
            <person name="Yamazoe A."/>
            <person name="Yamazaki S."/>
            <person name="Fujita N."/>
        </authorList>
    </citation>
    <scope>NUCLEOTIDE SEQUENCE [LARGE SCALE GENOMIC DNA]</scope>
    <source>
        <strain evidence="2 3">NBRC 105200</strain>
    </source>
</reference>
<protein>
    <submittedName>
        <fullName evidence="2">Uncharacterized protein</fullName>
    </submittedName>
</protein>
<organism evidence="2 3">
    <name type="scientific">Austwickia chelonae NBRC 105200</name>
    <dbReference type="NCBI Taxonomy" id="1184607"/>
    <lineage>
        <taxon>Bacteria</taxon>
        <taxon>Bacillati</taxon>
        <taxon>Actinomycetota</taxon>
        <taxon>Actinomycetes</taxon>
        <taxon>Micrococcales</taxon>
        <taxon>Dermatophilaceae</taxon>
        <taxon>Austwickia</taxon>
    </lineage>
</organism>
<dbReference type="STRING" id="100225.SAMN05421595_2277"/>
<evidence type="ECO:0000313" key="2">
    <source>
        <dbReference type="EMBL" id="GAB78625.1"/>
    </source>
</evidence>
<keyword evidence="3" id="KW-1185">Reference proteome</keyword>
<proteinExistence type="predicted"/>
<dbReference type="AlphaFoldDB" id="K6VTG6"/>
<evidence type="ECO:0000313" key="3">
    <source>
        <dbReference type="Proteomes" id="UP000008495"/>
    </source>
</evidence>
<feature type="compositionally biased region" description="Basic and acidic residues" evidence="1">
    <location>
        <begin position="191"/>
        <end position="202"/>
    </location>
</feature>
<dbReference type="RefSeq" id="WP_006503381.1">
    <property type="nucleotide sequence ID" value="NZ_BAGZ01000016.1"/>
</dbReference>